<comment type="subcellular location">
    <subcellularLocation>
        <location evidence="1">Endoplasmic reticulum membrane</location>
        <topology evidence="1">Single-pass type II membrane protein</topology>
    </subcellularLocation>
</comment>
<feature type="transmembrane region" description="Helical" evidence="9">
    <location>
        <begin position="6"/>
        <end position="27"/>
    </location>
</feature>
<reference evidence="10 11" key="1">
    <citation type="submission" date="2023-10" db="EMBL/GenBank/DDBJ databases">
        <title>Comparative genomics analysis reveals potential genetic determinants of host preference in Cryptosporidium xiaoi.</title>
        <authorList>
            <person name="Xiao L."/>
            <person name="Li J."/>
        </authorList>
    </citation>
    <scope>NUCLEOTIDE SEQUENCE [LARGE SCALE GENOMIC DNA]</scope>
    <source>
        <strain evidence="10 11">52996</strain>
    </source>
</reference>
<keyword evidence="7 9" id="KW-0472">Membrane</keyword>
<dbReference type="EMBL" id="JAWDEY010000013">
    <property type="protein sequence ID" value="KAK6589186.1"/>
    <property type="molecule type" value="Genomic_DNA"/>
</dbReference>
<dbReference type="PANTHER" id="PTHR12804:SF0">
    <property type="entry name" value="SIGNAL PEPTIDASE COMPLEX SUBUNIT 3"/>
    <property type="match status" value="1"/>
</dbReference>
<evidence type="ECO:0000256" key="2">
    <source>
        <dbReference type="ARBA" id="ARBA00009289"/>
    </source>
</evidence>
<comment type="caution">
    <text evidence="10">The sequence shown here is derived from an EMBL/GenBank/DDBJ whole genome shotgun (WGS) entry which is preliminary data.</text>
</comment>
<keyword evidence="6 9" id="KW-1133">Transmembrane helix</keyword>
<keyword evidence="4" id="KW-0256">Endoplasmic reticulum</keyword>
<evidence type="ECO:0000313" key="10">
    <source>
        <dbReference type="EMBL" id="KAK6589186.1"/>
    </source>
</evidence>
<evidence type="ECO:0000256" key="5">
    <source>
        <dbReference type="ARBA" id="ARBA00022968"/>
    </source>
</evidence>
<dbReference type="PIRSF" id="PIRSF016089">
    <property type="entry name" value="SPC22"/>
    <property type="match status" value="1"/>
</dbReference>
<dbReference type="PANTHER" id="PTHR12804">
    <property type="entry name" value="MICROSOMAL SIGNAL PEPTIDASE 23 KD SUBUNIT SPC22/23"/>
    <property type="match status" value="1"/>
</dbReference>
<evidence type="ECO:0000256" key="4">
    <source>
        <dbReference type="ARBA" id="ARBA00022824"/>
    </source>
</evidence>
<evidence type="ECO:0000256" key="9">
    <source>
        <dbReference type="SAM" id="Phobius"/>
    </source>
</evidence>
<evidence type="ECO:0000256" key="3">
    <source>
        <dbReference type="ARBA" id="ARBA00022692"/>
    </source>
</evidence>
<keyword evidence="11" id="KW-1185">Reference proteome</keyword>
<keyword evidence="5" id="KW-0735">Signal-anchor</keyword>
<protein>
    <recommendedName>
        <fullName evidence="8">Signal peptidase complex subunit 3</fullName>
    </recommendedName>
</protein>
<name>A0AAV9Y341_9CRYT</name>
<dbReference type="Proteomes" id="UP001311799">
    <property type="component" value="Unassembled WGS sequence"/>
</dbReference>
<dbReference type="AlphaFoldDB" id="A0AAV9Y341"/>
<sequence length="173" mass="20007">MDSTFSRLNIIICSFIFSLALCSFGNFSSSFFYRETFSGNVTLHSVLDLGISPYLRNDQSNVALNISTDLSKIPQWNTNQLFVFIFVSYKNNSKSNFVTIWDNIVSAKNNNMNYSVDGIINKYPIRDIGRNLRGSEFEINIAYCYMPIVGKIHYRYQYGEKSYALPTKYFQYS</sequence>
<dbReference type="GO" id="GO:0006465">
    <property type="term" value="P:signal peptide processing"/>
    <property type="evidence" value="ECO:0007669"/>
    <property type="project" value="InterPro"/>
</dbReference>
<accession>A0AAV9Y341</accession>
<evidence type="ECO:0000256" key="7">
    <source>
        <dbReference type="ARBA" id="ARBA00023136"/>
    </source>
</evidence>
<evidence type="ECO:0000256" key="8">
    <source>
        <dbReference type="ARBA" id="ARBA00029556"/>
    </source>
</evidence>
<proteinExistence type="inferred from homology"/>
<dbReference type="Pfam" id="PF04573">
    <property type="entry name" value="SPC22"/>
    <property type="match status" value="1"/>
</dbReference>
<comment type="similarity">
    <text evidence="2">Belongs to the SPCS3 family.</text>
</comment>
<organism evidence="10 11">
    <name type="scientific">Cryptosporidium xiaoi</name>
    <dbReference type="NCBI Taxonomy" id="659607"/>
    <lineage>
        <taxon>Eukaryota</taxon>
        <taxon>Sar</taxon>
        <taxon>Alveolata</taxon>
        <taxon>Apicomplexa</taxon>
        <taxon>Conoidasida</taxon>
        <taxon>Coccidia</taxon>
        <taxon>Eucoccidiorida</taxon>
        <taxon>Eimeriorina</taxon>
        <taxon>Cryptosporidiidae</taxon>
        <taxon>Cryptosporidium</taxon>
    </lineage>
</organism>
<evidence type="ECO:0000313" key="11">
    <source>
        <dbReference type="Proteomes" id="UP001311799"/>
    </source>
</evidence>
<evidence type="ECO:0000256" key="6">
    <source>
        <dbReference type="ARBA" id="ARBA00022989"/>
    </source>
</evidence>
<evidence type="ECO:0000256" key="1">
    <source>
        <dbReference type="ARBA" id="ARBA00004648"/>
    </source>
</evidence>
<dbReference type="GO" id="GO:0005787">
    <property type="term" value="C:signal peptidase complex"/>
    <property type="evidence" value="ECO:0007669"/>
    <property type="project" value="InterPro"/>
</dbReference>
<keyword evidence="3 9" id="KW-0812">Transmembrane</keyword>
<dbReference type="GO" id="GO:0045047">
    <property type="term" value="P:protein targeting to ER"/>
    <property type="evidence" value="ECO:0007669"/>
    <property type="project" value="TreeGrafter"/>
</dbReference>
<gene>
    <name evidence="10" type="ORF">RS030_213410</name>
</gene>
<dbReference type="InterPro" id="IPR007653">
    <property type="entry name" value="SPC3"/>
</dbReference>